<protein>
    <submittedName>
        <fullName evidence="2">Uncharacterized protein</fullName>
    </submittedName>
</protein>
<accession>A0A0A1MLZ6</accession>
<dbReference type="Proteomes" id="UP000040453">
    <property type="component" value="Unassembled WGS sequence"/>
</dbReference>
<keyword evidence="1" id="KW-0812">Transmembrane</keyword>
<organism evidence="2 3">
    <name type="scientific">Oceanobacillus oncorhynchi</name>
    <dbReference type="NCBI Taxonomy" id="545501"/>
    <lineage>
        <taxon>Bacteria</taxon>
        <taxon>Bacillati</taxon>
        <taxon>Bacillota</taxon>
        <taxon>Bacilli</taxon>
        <taxon>Bacillales</taxon>
        <taxon>Bacillaceae</taxon>
        <taxon>Oceanobacillus</taxon>
    </lineage>
</organism>
<evidence type="ECO:0000313" key="2">
    <source>
        <dbReference type="EMBL" id="CEI80809.1"/>
    </source>
</evidence>
<gene>
    <name evidence="2" type="ORF">BN997_00619</name>
</gene>
<dbReference type="AlphaFoldDB" id="A0A0A1MLZ6"/>
<keyword evidence="3" id="KW-1185">Reference proteome</keyword>
<feature type="transmembrane region" description="Helical" evidence="1">
    <location>
        <begin position="13"/>
        <end position="34"/>
    </location>
</feature>
<proteinExistence type="predicted"/>
<evidence type="ECO:0000256" key="1">
    <source>
        <dbReference type="SAM" id="Phobius"/>
    </source>
</evidence>
<evidence type="ECO:0000313" key="3">
    <source>
        <dbReference type="Proteomes" id="UP000040453"/>
    </source>
</evidence>
<dbReference type="EMBL" id="CDGG01000001">
    <property type="protein sequence ID" value="CEI80809.1"/>
    <property type="molecule type" value="Genomic_DNA"/>
</dbReference>
<keyword evidence="1" id="KW-1133">Transmembrane helix</keyword>
<keyword evidence="1" id="KW-0472">Membrane</keyword>
<sequence length="47" mass="5391">MHISMYNEVKAGLGVYIFVIVENALKYVCVFKMIDKNQSNLVRLIGK</sequence>
<name>A0A0A1MLZ6_9BACI</name>
<reference evidence="2 3" key="1">
    <citation type="submission" date="2014-11" db="EMBL/GenBank/DDBJ databases">
        <authorList>
            <person name="Urmite Genomes Urmite Genomes"/>
        </authorList>
    </citation>
    <scope>NUCLEOTIDE SEQUENCE [LARGE SCALE GENOMIC DNA]</scope>
    <source>
        <strain evidence="2 3">Oc5</strain>
    </source>
</reference>